<name>A0ABX5M489_9PROT</name>
<keyword evidence="1" id="KW-0812">Transmembrane</keyword>
<sequence length="142" mass="15644">MIQCSCPTCGSRNTKSLKIIYESGQRTGRSRRRSVYGSFSGSLWAGLSTTESHSSSLIAAHAAPSAPVVPFSWSSIGVPLFIGVIFFDWPGWIIPVVMFSFAILYGISDIYAQQLNAMNDWHKKFQCLRCGTVFRPVESGIN</sequence>
<accession>A0ABX5M489</accession>
<feature type="transmembrane region" description="Helical" evidence="1">
    <location>
        <begin position="92"/>
        <end position="112"/>
    </location>
</feature>
<keyword evidence="1" id="KW-1133">Transmembrane helix</keyword>
<feature type="transmembrane region" description="Helical" evidence="1">
    <location>
        <begin position="68"/>
        <end position="86"/>
    </location>
</feature>
<evidence type="ECO:0000313" key="2">
    <source>
        <dbReference type="EMBL" id="PXV76322.1"/>
    </source>
</evidence>
<reference evidence="2 3" key="1">
    <citation type="submission" date="2018-04" db="EMBL/GenBank/DDBJ databases">
        <title>Active sludge and wastewater microbial communities from Klosterneuburg, Austria.</title>
        <authorList>
            <person name="Wagner M."/>
        </authorList>
    </citation>
    <scope>NUCLEOTIDE SEQUENCE [LARGE SCALE GENOMIC DNA]</scope>
    <source>
        <strain evidence="2 3">Nm 57</strain>
    </source>
</reference>
<evidence type="ECO:0000256" key="1">
    <source>
        <dbReference type="SAM" id="Phobius"/>
    </source>
</evidence>
<proteinExistence type="predicted"/>
<protein>
    <submittedName>
        <fullName evidence="2">Uncharacterized protein</fullName>
    </submittedName>
</protein>
<dbReference type="Proteomes" id="UP000247780">
    <property type="component" value="Unassembled WGS sequence"/>
</dbReference>
<evidence type="ECO:0000313" key="3">
    <source>
        <dbReference type="Proteomes" id="UP000247780"/>
    </source>
</evidence>
<comment type="caution">
    <text evidence="2">The sequence shown here is derived from an EMBL/GenBank/DDBJ whole genome shotgun (WGS) entry which is preliminary data.</text>
</comment>
<gene>
    <name evidence="2" type="ORF">C8R14_13324</name>
</gene>
<organism evidence="2 3">
    <name type="scientific">Nitrosomonas eutropha</name>
    <dbReference type="NCBI Taxonomy" id="916"/>
    <lineage>
        <taxon>Bacteria</taxon>
        <taxon>Pseudomonadati</taxon>
        <taxon>Pseudomonadota</taxon>
        <taxon>Betaproteobacteria</taxon>
        <taxon>Nitrosomonadales</taxon>
        <taxon>Nitrosomonadaceae</taxon>
        <taxon>Nitrosomonas</taxon>
    </lineage>
</organism>
<keyword evidence="1" id="KW-0472">Membrane</keyword>
<keyword evidence="3" id="KW-1185">Reference proteome</keyword>
<dbReference type="EMBL" id="QICQ01000033">
    <property type="protein sequence ID" value="PXV76322.1"/>
    <property type="molecule type" value="Genomic_DNA"/>
</dbReference>